<dbReference type="Gene3D" id="1.10.1370.20">
    <property type="entry name" value="Oligoendopeptidase f, C-terminal domain"/>
    <property type="match status" value="1"/>
</dbReference>
<dbReference type="AlphaFoldDB" id="E4U5L1"/>
<dbReference type="InterPro" id="IPR045090">
    <property type="entry name" value="Pept_M3A_M3B"/>
</dbReference>
<evidence type="ECO:0000256" key="5">
    <source>
        <dbReference type="ARBA" id="ARBA00023049"/>
    </source>
</evidence>
<dbReference type="GO" id="GO:0004222">
    <property type="term" value="F:metalloendopeptidase activity"/>
    <property type="evidence" value="ECO:0007669"/>
    <property type="project" value="InterPro"/>
</dbReference>
<keyword evidence="1 6" id="KW-0645">Protease</keyword>
<evidence type="ECO:0000256" key="2">
    <source>
        <dbReference type="ARBA" id="ARBA00022723"/>
    </source>
</evidence>
<keyword evidence="2 6" id="KW-0479">Metal-binding</keyword>
<dbReference type="PANTHER" id="PTHR11804">
    <property type="entry name" value="PROTEASE M3 THIMET OLIGOPEPTIDASE-RELATED"/>
    <property type="match status" value="1"/>
</dbReference>
<dbReference type="EMBL" id="CP002361">
    <property type="protein sequence ID" value="ADR35569.1"/>
    <property type="molecule type" value="Genomic_DNA"/>
</dbReference>
<evidence type="ECO:0000256" key="4">
    <source>
        <dbReference type="ARBA" id="ARBA00022833"/>
    </source>
</evidence>
<accession>E4U5L1</accession>
<dbReference type="NCBIfam" id="TIGR02290">
    <property type="entry name" value="M3_fam_3"/>
    <property type="match status" value="1"/>
</dbReference>
<dbReference type="SUPFAM" id="SSF55486">
    <property type="entry name" value="Metalloproteases ('zincins'), catalytic domain"/>
    <property type="match status" value="1"/>
</dbReference>
<reference evidence="9 10" key="2">
    <citation type="journal article" date="2011" name="Stand. Genomic Sci.">
        <title>Complete genome sequence of Oceanithermus profundus type strain (506).</title>
        <authorList>
            <person name="Pati A."/>
            <person name="Zhang X."/>
            <person name="Lapidus A."/>
            <person name="Nolan M."/>
            <person name="Lucas S."/>
            <person name="Del Rio T.G."/>
            <person name="Tice H."/>
            <person name="Cheng J.F."/>
            <person name="Tapia R."/>
            <person name="Han C."/>
            <person name="Goodwin L."/>
            <person name="Pitluck S."/>
            <person name="Liolios K."/>
            <person name="Pagani I."/>
            <person name="Ivanova N."/>
            <person name="Mavromatis K."/>
            <person name="Chen A."/>
            <person name="Palaniappan K."/>
            <person name="Hauser L."/>
            <person name="Jeffries C.D."/>
            <person name="Brambilla E.M."/>
            <person name="Rohl A."/>
            <person name="Mwirichia R."/>
            <person name="Rohde M."/>
            <person name="Tindall B.J."/>
            <person name="Sikorski J."/>
            <person name="Wirth R."/>
            <person name="Goker M."/>
            <person name="Woyke T."/>
            <person name="Detter J.C."/>
            <person name="Bristow J."/>
            <person name="Eisen J.A."/>
            <person name="Markowitz V."/>
            <person name="Hugenholtz P."/>
            <person name="Kyrpides N.C."/>
            <person name="Klenk H.P."/>
            <person name="Land M."/>
        </authorList>
    </citation>
    <scope>NUCLEOTIDE SEQUENCE [LARGE SCALE GENOMIC DNA]</scope>
    <source>
        <strain evidence="10">DSM 14977 / NBRC 100410 / VKM B-2274 / 506</strain>
    </source>
</reference>
<evidence type="ECO:0000256" key="3">
    <source>
        <dbReference type="ARBA" id="ARBA00022801"/>
    </source>
</evidence>
<evidence type="ECO:0000256" key="1">
    <source>
        <dbReference type="ARBA" id="ARBA00022670"/>
    </source>
</evidence>
<feature type="domain" description="Peptidase M3A/M3B catalytic" evidence="7">
    <location>
        <begin position="202"/>
        <end position="578"/>
    </location>
</feature>
<dbReference type="HOGENOM" id="CLU_021290_3_0_0"/>
<dbReference type="eggNOG" id="COG1164">
    <property type="taxonomic scope" value="Bacteria"/>
</dbReference>
<evidence type="ECO:0000259" key="7">
    <source>
        <dbReference type="Pfam" id="PF01432"/>
    </source>
</evidence>
<sequence length="596" mass="68033">MVGSMDATLTPERWTLEDLFGGPQSPGFKRALEELDQKAAALQAVRDELKPGLPPERFLEIVRQVEELADLMHRAYAAAGLWFYEDTQNPEAQALLAQMRQKSAEIENQTLFFELWFKDLPDEEADRLVQAAGERYRYWLEQMRAWKPYTLSEGEEKIVNLKNATGRSALDTLYDTITSRYKFTLEVDGETKTLTRGELMVYARDPRPEVRAAAYRELYRVYAEDAPVLAQIYQNIVSDWKNEYLEVRGFKSAIAVRNKINDLPDAVVETLLEVSRRNAPLFQRYFRLKARVLGMERLRRYDVYAPVTKAEKRYGYAEARRMVDEAFAAFDPRFAELAARVFERRHVDAEVREGKAGGAFCWTPAPGTVPWVLLNYQGRPDDVSTMAHELGHAVHGMLAGEHPVFTFHAPMPLAETASTFAEMLLVDHLLATESDAEVRRQVLFDQMDGNYATILRQAYFALFEIEAHRRIPEGATADELKAAYRANLEEQFADAVELSDEFDWEWISIPHIYGTPFYVYAYAFGQLLVLALYKRYREEGEAFKPRLFRILEAGGSVAPAELLAREGFDVTAAAFWQGGFDVIAELLAKLEEESGA</sequence>
<feature type="domain" description="Oligopeptidase F N-terminal" evidence="8">
    <location>
        <begin position="118"/>
        <end position="183"/>
    </location>
</feature>
<dbReference type="PANTHER" id="PTHR11804:SF5">
    <property type="entry name" value="OLIGOENDOPEPTIDASE F"/>
    <property type="match status" value="1"/>
</dbReference>
<dbReference type="Pfam" id="PF01432">
    <property type="entry name" value="Peptidase_M3"/>
    <property type="match status" value="1"/>
</dbReference>
<dbReference type="InterPro" id="IPR011977">
    <property type="entry name" value="Pept_M3B_clade3"/>
</dbReference>
<name>E4U5L1_OCEP5</name>
<keyword evidence="3 6" id="KW-0378">Hydrolase</keyword>
<dbReference type="InterPro" id="IPR013647">
    <property type="entry name" value="OligopepF_N_dom"/>
</dbReference>
<keyword evidence="10" id="KW-1185">Reference proteome</keyword>
<dbReference type="Pfam" id="PF08439">
    <property type="entry name" value="Peptidase_M3_N"/>
    <property type="match status" value="1"/>
</dbReference>
<dbReference type="KEGG" id="opr:Ocepr_0105"/>
<comment type="similarity">
    <text evidence="6">Belongs to the peptidase M3 family.</text>
</comment>
<dbReference type="STRING" id="670487.Ocepr_0105"/>
<keyword evidence="4 6" id="KW-0862">Zinc</keyword>
<proteinExistence type="inferred from homology"/>
<dbReference type="GO" id="GO:0006518">
    <property type="term" value="P:peptide metabolic process"/>
    <property type="evidence" value="ECO:0007669"/>
    <property type="project" value="TreeGrafter"/>
</dbReference>
<evidence type="ECO:0000259" key="8">
    <source>
        <dbReference type="Pfam" id="PF08439"/>
    </source>
</evidence>
<evidence type="ECO:0000313" key="10">
    <source>
        <dbReference type="Proteomes" id="UP000008722"/>
    </source>
</evidence>
<dbReference type="GO" id="GO:0046872">
    <property type="term" value="F:metal ion binding"/>
    <property type="evidence" value="ECO:0007669"/>
    <property type="project" value="UniProtKB-UniRule"/>
</dbReference>
<protein>
    <submittedName>
        <fullName evidence="9">Oligoendopeptidase, pepF/M3 family</fullName>
    </submittedName>
</protein>
<dbReference type="CDD" id="cd09610">
    <property type="entry name" value="M3B_PepF"/>
    <property type="match status" value="1"/>
</dbReference>
<reference evidence="10" key="1">
    <citation type="submission" date="2010-11" db="EMBL/GenBank/DDBJ databases">
        <title>The complete sequence of chromosome of Oceanithermus profundus DSM 14977.</title>
        <authorList>
            <consortium name="US DOE Joint Genome Institute (JGI-PGF)"/>
            <person name="Lucas S."/>
            <person name="Copeland A."/>
            <person name="Lapidus A."/>
            <person name="Bruce D."/>
            <person name="Goodwin L."/>
            <person name="Pitluck S."/>
            <person name="Kyrpides N."/>
            <person name="Mavromatis K."/>
            <person name="Pagani I."/>
            <person name="Ivanova N."/>
            <person name="Zhang X."/>
            <person name="Brettin T."/>
            <person name="Detter J.C."/>
            <person name="Tapia R."/>
            <person name="Han C."/>
            <person name="Land M."/>
            <person name="Hauser L."/>
            <person name="Markowitz V."/>
            <person name="Cheng J.-F."/>
            <person name="Hugenholtz P."/>
            <person name="Woyke T."/>
            <person name="Wu D."/>
            <person name="Tindall B."/>
            <person name="Faehnrich R."/>
            <person name="Brambilla E."/>
            <person name="Klenk H.-P."/>
            <person name="Eisen J.A."/>
        </authorList>
    </citation>
    <scope>NUCLEOTIDE SEQUENCE [LARGE SCALE GENOMIC DNA]</scope>
    <source>
        <strain evidence="10">DSM 14977 / NBRC 100410 / VKM B-2274 / 506</strain>
    </source>
</reference>
<dbReference type="Gene3D" id="1.20.140.70">
    <property type="entry name" value="Oligopeptidase f, N-terminal domain"/>
    <property type="match status" value="1"/>
</dbReference>
<keyword evidence="5 6" id="KW-0482">Metalloprotease</keyword>
<dbReference type="GO" id="GO:0006508">
    <property type="term" value="P:proteolysis"/>
    <property type="evidence" value="ECO:0007669"/>
    <property type="project" value="UniProtKB-KW"/>
</dbReference>
<evidence type="ECO:0000256" key="6">
    <source>
        <dbReference type="RuleBase" id="RU003435"/>
    </source>
</evidence>
<organism evidence="9 10">
    <name type="scientific">Oceanithermus profundus (strain DSM 14977 / NBRC 100410 / VKM B-2274 / 506)</name>
    <dbReference type="NCBI Taxonomy" id="670487"/>
    <lineage>
        <taxon>Bacteria</taxon>
        <taxon>Thermotogati</taxon>
        <taxon>Deinococcota</taxon>
        <taxon>Deinococci</taxon>
        <taxon>Thermales</taxon>
        <taxon>Thermaceae</taxon>
        <taxon>Oceanithermus</taxon>
    </lineage>
</organism>
<dbReference type="InterPro" id="IPR001567">
    <property type="entry name" value="Pept_M3A_M3B_dom"/>
</dbReference>
<evidence type="ECO:0000313" key="9">
    <source>
        <dbReference type="EMBL" id="ADR35569.1"/>
    </source>
</evidence>
<dbReference type="OrthoDB" id="9766487at2"/>
<dbReference type="InterPro" id="IPR042088">
    <property type="entry name" value="OligoPept_F_C"/>
</dbReference>
<comment type="cofactor">
    <cofactor evidence="6">
        <name>Zn(2+)</name>
        <dbReference type="ChEBI" id="CHEBI:29105"/>
    </cofactor>
    <text evidence="6">Binds 1 zinc ion.</text>
</comment>
<dbReference type="Proteomes" id="UP000008722">
    <property type="component" value="Chromosome"/>
</dbReference>
<gene>
    <name evidence="9" type="ordered locus">Ocepr_0105</name>
</gene>